<evidence type="ECO:0000313" key="2">
    <source>
        <dbReference type="Proteomes" id="UP000232003"/>
    </source>
</evidence>
<dbReference type="InterPro" id="IPR032347">
    <property type="entry name" value="DUF4864"/>
</dbReference>
<dbReference type="Pfam" id="PF16156">
    <property type="entry name" value="DUF4864"/>
    <property type="match status" value="1"/>
</dbReference>
<dbReference type="GO" id="GO:0016740">
    <property type="term" value="F:transferase activity"/>
    <property type="evidence" value="ECO:0007669"/>
    <property type="project" value="UniProtKB-KW"/>
</dbReference>
<dbReference type="KEGG" id="nfl:COO91_04594"/>
<protein>
    <submittedName>
        <fullName evidence="1">Phosphotransferase system, mannose/fructose/N-acetylgalactosamine-specific component IID</fullName>
    </submittedName>
</protein>
<dbReference type="RefSeq" id="WP_100903026.1">
    <property type="nucleotide sequence ID" value="NZ_CAWNNC010000001.1"/>
</dbReference>
<name>A0A2K8ST23_9NOSO</name>
<proteinExistence type="predicted"/>
<keyword evidence="2" id="KW-1185">Reference proteome</keyword>
<dbReference type="OrthoDB" id="9130422at2"/>
<accession>A0A2K8ST23</accession>
<organism evidence="1 2">
    <name type="scientific">Nostoc flagelliforme CCNUN1</name>
    <dbReference type="NCBI Taxonomy" id="2038116"/>
    <lineage>
        <taxon>Bacteria</taxon>
        <taxon>Bacillati</taxon>
        <taxon>Cyanobacteriota</taxon>
        <taxon>Cyanophyceae</taxon>
        <taxon>Nostocales</taxon>
        <taxon>Nostocaceae</taxon>
        <taxon>Nostoc</taxon>
    </lineage>
</organism>
<keyword evidence="1" id="KW-0808">Transferase</keyword>
<dbReference type="AlphaFoldDB" id="A0A2K8ST23"/>
<reference evidence="1 2" key="1">
    <citation type="submission" date="2017-11" db="EMBL/GenBank/DDBJ databases">
        <title>Complete genome of a free-living desiccation-tolerant cyanobacterium and its photosynthetic adaptation to extreme terrestrial habitat.</title>
        <authorList>
            <person name="Shang J."/>
        </authorList>
    </citation>
    <scope>NUCLEOTIDE SEQUENCE [LARGE SCALE GENOMIC DNA]</scope>
    <source>
        <strain evidence="1 2">CCNUN1</strain>
    </source>
</reference>
<dbReference type="Proteomes" id="UP000232003">
    <property type="component" value="Chromosome"/>
</dbReference>
<gene>
    <name evidence="1" type="ORF">COO91_04594</name>
</gene>
<evidence type="ECO:0000313" key="1">
    <source>
        <dbReference type="EMBL" id="AUB38624.1"/>
    </source>
</evidence>
<sequence>MEVTDNDAITIRFLIEHQLAAFQKDDAQGAFTFASPAIQAQFGTSDNFIQMVKISYPAVYRPRSVFFEKITTIQGNITQPVLLLASDGVPFRALYFMEKQPDNTWRINGCFLVSVESKEV</sequence>
<dbReference type="EMBL" id="CP024785">
    <property type="protein sequence ID" value="AUB38624.1"/>
    <property type="molecule type" value="Genomic_DNA"/>
</dbReference>